<evidence type="ECO:0000256" key="9">
    <source>
        <dbReference type="SAM" id="MobiDB-lite"/>
    </source>
</evidence>
<evidence type="ECO:0000256" key="2">
    <source>
        <dbReference type="ARBA" id="ARBA00007510"/>
    </source>
</evidence>
<feature type="compositionally biased region" description="Basic and acidic residues" evidence="9">
    <location>
        <begin position="960"/>
        <end position="975"/>
    </location>
</feature>
<keyword evidence="4" id="KW-0597">Phosphoprotein</keyword>
<evidence type="ECO:0000313" key="11">
    <source>
        <dbReference type="EMBL" id="QFU14606.1"/>
    </source>
</evidence>
<evidence type="ECO:0000256" key="8">
    <source>
        <dbReference type="ARBA" id="ARBA00023163"/>
    </source>
</evidence>
<feature type="compositionally biased region" description="Basic and acidic residues" evidence="9">
    <location>
        <begin position="776"/>
        <end position="795"/>
    </location>
</feature>
<evidence type="ECO:0000256" key="5">
    <source>
        <dbReference type="ARBA" id="ARBA00022562"/>
    </source>
</evidence>
<feature type="compositionally biased region" description="Low complexity" evidence="9">
    <location>
        <begin position="303"/>
        <end position="318"/>
    </location>
</feature>
<feature type="domain" description="Herpesvirus ICP4-like protein N-terminal" evidence="10">
    <location>
        <begin position="200"/>
        <end position="392"/>
    </location>
</feature>
<feature type="compositionally biased region" description="Low complexity" evidence="9">
    <location>
        <begin position="538"/>
        <end position="584"/>
    </location>
</feature>
<keyword evidence="3" id="KW-0244">Early protein</keyword>
<feature type="region of interest" description="Disordered" evidence="9">
    <location>
        <begin position="30"/>
        <end position="105"/>
    </location>
</feature>
<dbReference type="Proteomes" id="UP001162227">
    <property type="component" value="Segment"/>
</dbReference>
<keyword evidence="7" id="KW-0238">DNA-binding</keyword>
<evidence type="ECO:0000256" key="7">
    <source>
        <dbReference type="ARBA" id="ARBA00023125"/>
    </source>
</evidence>
<accession>A0A5P9JSF3</accession>
<name>A0A5P9JSF3_9ALPH</name>
<feature type="region of interest" description="Disordered" evidence="9">
    <location>
        <begin position="776"/>
        <end position="816"/>
    </location>
</feature>
<feature type="compositionally biased region" description="Low complexity" evidence="9">
    <location>
        <begin position="520"/>
        <end position="531"/>
    </location>
</feature>
<organism evidence="11 12">
    <name type="scientific">Psittacid alphaherpesvirus 5</name>
    <dbReference type="NCBI Taxonomy" id="2972693"/>
    <lineage>
        <taxon>Viruses</taxon>
        <taxon>Duplodnaviria</taxon>
        <taxon>Heunggongvirae</taxon>
        <taxon>Peploviricota</taxon>
        <taxon>Herviviricetes</taxon>
        <taxon>Herpesvirales</taxon>
        <taxon>Orthoherpesviridae</taxon>
        <taxon>Alphaherpesvirinae</taxon>
        <taxon>Iltovirus</taxon>
        <taxon>Iltovirus psittacidalpha5</taxon>
    </lineage>
</organism>
<evidence type="ECO:0000259" key="10">
    <source>
        <dbReference type="Pfam" id="PF03584"/>
    </source>
</evidence>
<dbReference type="GO" id="GO:0003677">
    <property type="term" value="F:DNA binding"/>
    <property type="evidence" value="ECO:0007669"/>
    <property type="project" value="UniProtKB-KW"/>
</dbReference>
<feature type="region of interest" description="Disordered" evidence="9">
    <location>
        <begin position="950"/>
        <end position="1024"/>
    </location>
</feature>
<evidence type="ECO:0000256" key="3">
    <source>
        <dbReference type="ARBA" id="ARBA00022518"/>
    </source>
</evidence>
<dbReference type="RefSeq" id="YP_010802636.1">
    <property type="nucleotide sequence ID" value="NC_077028.1"/>
</dbReference>
<evidence type="ECO:0000256" key="6">
    <source>
        <dbReference type="ARBA" id="ARBA00023015"/>
    </source>
</evidence>
<keyword evidence="8" id="KW-0804">Transcription</keyword>
<proteinExistence type="inferred from homology"/>
<feature type="compositionally biased region" description="Basic and acidic residues" evidence="9">
    <location>
        <begin position="985"/>
        <end position="1010"/>
    </location>
</feature>
<evidence type="ECO:0000256" key="1">
    <source>
        <dbReference type="ARBA" id="ARBA00004147"/>
    </source>
</evidence>
<feature type="compositionally biased region" description="Basic and acidic residues" evidence="9">
    <location>
        <begin position="319"/>
        <end position="329"/>
    </location>
</feature>
<feature type="compositionally biased region" description="Acidic residues" evidence="9">
    <location>
        <begin position="494"/>
        <end position="504"/>
    </location>
</feature>
<dbReference type="EMBL" id="MK955929">
    <property type="protein sequence ID" value="QFU14606.1"/>
    <property type="molecule type" value="Genomic_DNA"/>
</dbReference>
<comment type="similarity">
    <text evidence="2">Belongs to the herpesviridae ICP4 family.</text>
</comment>
<dbReference type="GeneID" id="80541409"/>
<feature type="compositionally biased region" description="Basic and acidic residues" evidence="9">
    <location>
        <begin position="77"/>
        <end position="94"/>
    </location>
</feature>
<keyword evidence="12" id="KW-1185">Reference proteome</keyword>
<dbReference type="KEGG" id="vg:80541409"/>
<feature type="compositionally biased region" description="Basic and acidic residues" evidence="9">
    <location>
        <begin position="699"/>
        <end position="716"/>
    </location>
</feature>
<dbReference type="GO" id="GO:0042025">
    <property type="term" value="C:host cell nucleus"/>
    <property type="evidence" value="ECO:0007669"/>
    <property type="project" value="UniProtKB-SubCell"/>
</dbReference>
<feature type="region of interest" description="Disordered" evidence="9">
    <location>
        <begin position="699"/>
        <end position="720"/>
    </location>
</feature>
<keyword evidence="5" id="KW-1048">Host nucleus</keyword>
<protein>
    <submittedName>
        <fullName evidence="11">Regulatory protein</fullName>
    </submittedName>
</protein>
<evidence type="ECO:0000256" key="4">
    <source>
        <dbReference type="ARBA" id="ARBA00022553"/>
    </source>
</evidence>
<feature type="compositionally biased region" description="Basic and acidic residues" evidence="9">
    <location>
        <begin position="30"/>
        <end position="61"/>
    </location>
</feature>
<comment type="subcellular location">
    <subcellularLocation>
        <location evidence="1">Host nucleus</location>
    </subcellularLocation>
</comment>
<dbReference type="InterPro" id="IPR005206">
    <property type="entry name" value="Herpes_ICP4_N"/>
</dbReference>
<evidence type="ECO:0000313" key="12">
    <source>
        <dbReference type="Proteomes" id="UP001162227"/>
    </source>
</evidence>
<feature type="region of interest" description="Disordered" evidence="9">
    <location>
        <begin position="488"/>
        <end position="598"/>
    </location>
</feature>
<keyword evidence="6" id="KW-0805">Transcription regulation</keyword>
<feature type="region of interest" description="Disordered" evidence="9">
    <location>
        <begin position="303"/>
        <end position="334"/>
    </location>
</feature>
<feature type="region of interest" description="Disordered" evidence="9">
    <location>
        <begin position="125"/>
        <end position="158"/>
    </location>
</feature>
<sequence>MSTPLVDTGSHCFGRSDQYETHIAAKRIRLDTDAESRREEKKEGEHSSHLVEERENAESRDVPSSSGNADQDDECIGETRADGRSGNARERCKPDPPSSSSSNSGAATILRLLRAWLKESESDAEWFNSSEEPSWQRKEADFPTELGGDAGNANANDRSSICDRVTNLDVSLRDALVQLLGTDFSSERVRLGADVVIPDRPPDGTVFWGLGTRPASKHPVVKQAAATFLRRPTSANLYLEEFGHPLEQLGRIVDEFMCRPLAGLSAGSGAVKLTAGERYIHSICFPRGGKNWKTTSSIESCISSSRHPSPVKRSVSSPDSRDVSPDSLKRNTRGVVSGNVPHIAHAMLDGRVILALPHLADLVRVCRRYDMSQKKYLMLALRRAFAPLVWRGLGRYFNLPEERSPIGKCSSVLRKGLDDLHLSAGKVRDDARELELSAAAVLDDPKENSETIRMSLLSCVCAMARLISSLIRATGSNQVRISEAIVRSTSSMAADEETSREEDEGRGRKRVRRSRRPMSSRESTSGESAVFVRRRRSTSSSSTNSSSSSSSSSSGRSASSSSDVSSRSSRSPSVSSRSSSASYRIAHRRSRIGNTDTGSAIDGDRYARYIATLTTRPDILRVWKREMSQCAVSLDIRYARGDDSPNRDDVDRLSAIISEIADILSYALRGDARHALTADDGWKAVTRIFAAKRRLERTGRRGGDRRGHVEGDRLDEPFGMADANIDDEERLSPSVKTVESNGKREAERKEIDHLDPARLDGTGTIGAKPFITRPEDKAKHRERVVGEGTRDDERTKKKRASGWKGTQMGSGKGNDEDEEICSLLEKCHGWAKAFDVDPGAVAAYKRRFGRGRIGGAIRIDEALAWTRRIPLDYPVDLVILCSEKRGAKGHVLEKATDIIDAFVEARRNLTIKYAVLTTRDLGHVGAARMIIDAAVADRRTVVLLDARTRDDATNETPDNETGRARRASARDREGGSEQVAKKRRIENDERDVGDVDVAEHRKISRERTESDEAASGKKKATNKKRDIDETVLCAKTLETLPGVVYIRKECVRPGKFRVGQRFLRMLVKRAREVDPRWGKGKSKR</sequence>
<dbReference type="GO" id="GO:0045893">
    <property type="term" value="P:positive regulation of DNA-templated transcription"/>
    <property type="evidence" value="ECO:0007669"/>
    <property type="project" value="InterPro"/>
</dbReference>
<reference evidence="11" key="1">
    <citation type="journal article" date="2019" name="Vet. Microbiol.">
        <title>Molecular and microscopic characterisation of a novel pathogenic herpesvirus from Indian ringneck parrots (Psittacula krameri).</title>
        <authorList>
            <person name="Sutherland M."/>
            <person name="Sarker S."/>
            <person name="Raidal S.R."/>
        </authorList>
    </citation>
    <scope>NUCLEOTIDE SEQUENCE</scope>
    <source>
        <strain evidence="11">PsHV 5</strain>
    </source>
</reference>
<feature type="compositionally biased region" description="Basic residues" evidence="9">
    <location>
        <begin position="507"/>
        <end position="518"/>
    </location>
</feature>
<gene>
    <name evidence="11" type="primary">regulatory protein</name>
</gene>
<reference evidence="11" key="2">
    <citation type="submission" date="2019-05" db="EMBL/GenBank/DDBJ databases">
        <authorList>
            <person name="Sutherland M."/>
            <person name="Sarker S."/>
            <person name="Raidal S.R."/>
        </authorList>
    </citation>
    <scope>NUCLEOTIDE SEQUENCE</scope>
    <source>
        <strain evidence="11">PsHV 5</strain>
    </source>
</reference>
<dbReference type="Pfam" id="PF03584">
    <property type="entry name" value="Herpes_ICP4_N"/>
    <property type="match status" value="1"/>
</dbReference>